<dbReference type="EMBL" id="SMOL01000231">
    <property type="protein sequence ID" value="KAB2622866.1"/>
    <property type="molecule type" value="Genomic_DNA"/>
</dbReference>
<proteinExistence type="predicted"/>
<comment type="caution">
    <text evidence="1">The sequence shown here is derived from an EMBL/GenBank/DDBJ whole genome shotgun (WGS) entry which is preliminary data.</text>
</comment>
<sequence>MDRQEETSELNNYEVTAGRGLINVVFSWSLEDVLNPHLHQNQGRRSSSIFFDNEKCYLSGTFPAMCSDLNDSKNKCNLRNTIKQIWGPPGTGKTKTVIDYGKIGDKILFGNNERLIITELCAGGNIG</sequence>
<accession>A0A5N5H4K1</accession>
<reference evidence="2" key="2">
    <citation type="submission" date="2019-10" db="EMBL/GenBank/DDBJ databases">
        <title>A de novo genome assembly of a pear dwarfing rootstock.</title>
        <authorList>
            <person name="Wang F."/>
            <person name="Wang J."/>
            <person name="Li S."/>
            <person name="Zhang Y."/>
            <person name="Fang M."/>
            <person name="Ma L."/>
            <person name="Zhao Y."/>
            <person name="Jiang S."/>
        </authorList>
    </citation>
    <scope>NUCLEOTIDE SEQUENCE [LARGE SCALE GENOMIC DNA]</scope>
</reference>
<dbReference type="AlphaFoldDB" id="A0A5N5H4K1"/>
<protein>
    <submittedName>
        <fullName evidence="1">Uncharacterized protein</fullName>
    </submittedName>
</protein>
<evidence type="ECO:0000313" key="2">
    <source>
        <dbReference type="Proteomes" id="UP000327157"/>
    </source>
</evidence>
<name>A0A5N5H4K1_9ROSA</name>
<organism evidence="1 2">
    <name type="scientific">Pyrus ussuriensis x Pyrus communis</name>
    <dbReference type="NCBI Taxonomy" id="2448454"/>
    <lineage>
        <taxon>Eukaryota</taxon>
        <taxon>Viridiplantae</taxon>
        <taxon>Streptophyta</taxon>
        <taxon>Embryophyta</taxon>
        <taxon>Tracheophyta</taxon>
        <taxon>Spermatophyta</taxon>
        <taxon>Magnoliopsida</taxon>
        <taxon>eudicotyledons</taxon>
        <taxon>Gunneridae</taxon>
        <taxon>Pentapetalae</taxon>
        <taxon>rosids</taxon>
        <taxon>fabids</taxon>
        <taxon>Rosales</taxon>
        <taxon>Rosaceae</taxon>
        <taxon>Amygdaloideae</taxon>
        <taxon>Maleae</taxon>
        <taxon>Pyrus</taxon>
    </lineage>
</organism>
<dbReference type="Proteomes" id="UP000327157">
    <property type="component" value="Chromosome 4"/>
</dbReference>
<dbReference type="OrthoDB" id="1936200at2759"/>
<keyword evidence="2" id="KW-1185">Reference proteome</keyword>
<reference evidence="1 2" key="3">
    <citation type="submission" date="2019-11" db="EMBL/GenBank/DDBJ databases">
        <title>A de novo genome assembly of a pear dwarfing rootstock.</title>
        <authorList>
            <person name="Wang F."/>
            <person name="Wang J."/>
            <person name="Li S."/>
            <person name="Zhang Y."/>
            <person name="Fang M."/>
            <person name="Ma L."/>
            <person name="Zhao Y."/>
            <person name="Jiang S."/>
        </authorList>
    </citation>
    <scope>NUCLEOTIDE SEQUENCE [LARGE SCALE GENOMIC DNA]</scope>
    <source>
        <strain evidence="1">S2</strain>
        <tissue evidence="1">Leaf</tissue>
    </source>
</reference>
<reference evidence="1 2" key="1">
    <citation type="submission" date="2019-09" db="EMBL/GenBank/DDBJ databases">
        <authorList>
            <person name="Ou C."/>
        </authorList>
    </citation>
    <scope>NUCLEOTIDE SEQUENCE [LARGE SCALE GENOMIC DNA]</scope>
    <source>
        <strain evidence="1">S2</strain>
        <tissue evidence="1">Leaf</tissue>
    </source>
</reference>
<gene>
    <name evidence="1" type="ORF">D8674_025048</name>
</gene>
<evidence type="ECO:0000313" key="1">
    <source>
        <dbReference type="EMBL" id="KAB2622866.1"/>
    </source>
</evidence>